<dbReference type="Proteomes" id="UP001300383">
    <property type="component" value="Unassembled WGS sequence"/>
</dbReference>
<dbReference type="AlphaFoldDB" id="A0AAP4BCN0"/>
<dbReference type="InterPro" id="IPR000032">
    <property type="entry name" value="HPr-like"/>
</dbReference>
<evidence type="ECO:0000313" key="6">
    <source>
        <dbReference type="Proteomes" id="UP001300383"/>
    </source>
</evidence>
<dbReference type="Pfam" id="PF00381">
    <property type="entry name" value="PTS-HPr"/>
    <property type="match status" value="1"/>
</dbReference>
<organism evidence="5 6">
    <name type="scientific">Fusibacillus kribbianus</name>
    <dbReference type="NCBI Taxonomy" id="3044208"/>
    <lineage>
        <taxon>Bacteria</taxon>
        <taxon>Bacillati</taxon>
        <taxon>Bacillota</taxon>
        <taxon>Clostridia</taxon>
        <taxon>Lachnospirales</taxon>
        <taxon>Lachnospiraceae</taxon>
        <taxon>Fusibacillus</taxon>
    </lineage>
</organism>
<dbReference type="PANTHER" id="PTHR33705">
    <property type="entry name" value="PHOSPHOCARRIER PROTEIN HPR"/>
    <property type="match status" value="1"/>
</dbReference>
<dbReference type="GO" id="GO:0009401">
    <property type="term" value="P:phosphoenolpyruvate-dependent sugar phosphotransferase system"/>
    <property type="evidence" value="ECO:0007669"/>
    <property type="project" value="UniProtKB-KW"/>
</dbReference>
<accession>A0AAP4BCN0</accession>
<dbReference type="NCBIfam" id="TIGR01003">
    <property type="entry name" value="PTS_HPr_family"/>
    <property type="match status" value="1"/>
</dbReference>
<keyword evidence="2" id="KW-0963">Cytoplasm</keyword>
<keyword evidence="3" id="KW-0598">Phosphotransferase system</keyword>
<reference evidence="5 6" key="1">
    <citation type="submission" date="2023-05" db="EMBL/GenBank/DDBJ databases">
        <title>[ruminococcus] sp. nov., isolated from a pig farm feces dump.</title>
        <authorList>
            <person name="Chang Y.-H."/>
        </authorList>
    </citation>
    <scope>NUCLEOTIDE SEQUENCE [LARGE SCALE GENOMIC DNA]</scope>
    <source>
        <strain evidence="5 6">YH-rum2234</strain>
    </source>
</reference>
<gene>
    <name evidence="5" type="ORF">QJ036_05220</name>
</gene>
<dbReference type="EMBL" id="JASGBQ010000005">
    <property type="protein sequence ID" value="MDI9241879.1"/>
    <property type="molecule type" value="Genomic_DNA"/>
</dbReference>
<dbReference type="PANTHER" id="PTHR33705:SF2">
    <property type="entry name" value="PHOSPHOCARRIER PROTEIN NPR"/>
    <property type="match status" value="1"/>
</dbReference>
<evidence type="ECO:0000256" key="3">
    <source>
        <dbReference type="ARBA" id="ARBA00022683"/>
    </source>
</evidence>
<feature type="domain" description="HPr" evidence="4">
    <location>
        <begin position="1"/>
        <end position="85"/>
    </location>
</feature>
<dbReference type="GO" id="GO:0005737">
    <property type="term" value="C:cytoplasm"/>
    <property type="evidence" value="ECO:0007669"/>
    <property type="project" value="UniProtKB-SubCell"/>
</dbReference>
<comment type="caution">
    <text evidence="5">The sequence shown here is derived from an EMBL/GenBank/DDBJ whole genome shotgun (WGS) entry which is preliminary data.</text>
</comment>
<proteinExistence type="predicted"/>
<dbReference type="PROSITE" id="PS51350">
    <property type="entry name" value="PTS_HPR_DOM"/>
    <property type="match status" value="1"/>
</dbReference>
<comment type="subcellular location">
    <subcellularLocation>
        <location evidence="1">Cytoplasm</location>
    </subcellularLocation>
</comment>
<dbReference type="InterPro" id="IPR050399">
    <property type="entry name" value="HPr"/>
</dbReference>
<keyword evidence="6" id="KW-1185">Reference proteome</keyword>
<dbReference type="Gene3D" id="3.30.1340.10">
    <property type="entry name" value="HPr-like"/>
    <property type="match status" value="1"/>
</dbReference>
<dbReference type="PRINTS" id="PR00107">
    <property type="entry name" value="PHOSPHOCPHPR"/>
</dbReference>
<name>A0AAP4BCN0_9FIRM</name>
<evidence type="ECO:0000259" key="4">
    <source>
        <dbReference type="PROSITE" id="PS51350"/>
    </source>
</evidence>
<evidence type="ECO:0000313" key="5">
    <source>
        <dbReference type="EMBL" id="MDI9241879.1"/>
    </source>
</evidence>
<dbReference type="CDD" id="cd00367">
    <property type="entry name" value="PTS-HPr_like"/>
    <property type="match status" value="1"/>
</dbReference>
<evidence type="ECO:0000256" key="2">
    <source>
        <dbReference type="ARBA" id="ARBA00022490"/>
    </source>
</evidence>
<dbReference type="RefSeq" id="WP_283230381.1">
    <property type="nucleotide sequence ID" value="NZ_JASGBQ010000005.1"/>
</dbReference>
<dbReference type="SUPFAM" id="SSF55594">
    <property type="entry name" value="HPr-like"/>
    <property type="match status" value="1"/>
</dbReference>
<dbReference type="InterPro" id="IPR035895">
    <property type="entry name" value="HPr-like_sf"/>
</dbReference>
<protein>
    <submittedName>
        <fullName evidence="5">HPr family phosphocarrier protein</fullName>
    </submittedName>
</protein>
<sequence length="85" mass="9230">MKRFSYTITDELGIHARPAGLLAKRASEFKSTVSLEANGKQGNAKQILSVMLLAVKQGQTVEFSVEGEDEEQAAAGLLSFMEENL</sequence>
<evidence type="ECO:0000256" key="1">
    <source>
        <dbReference type="ARBA" id="ARBA00004496"/>
    </source>
</evidence>